<dbReference type="Proteomes" id="UP000033123">
    <property type="component" value="Chromosome"/>
</dbReference>
<dbReference type="EMBL" id="CP009508">
    <property type="protein sequence ID" value="AKB37431.1"/>
    <property type="molecule type" value="Genomic_DNA"/>
</dbReference>
<protein>
    <submittedName>
        <fullName evidence="2">Uncharacterized protein</fullName>
    </submittedName>
</protein>
<dbReference type="HOGENOM" id="CLU_2766146_0_0_2"/>
<organism evidence="2 3">
    <name type="scientific">Methanosarcina siciliae C2J</name>
    <dbReference type="NCBI Taxonomy" id="1434118"/>
    <lineage>
        <taxon>Archaea</taxon>
        <taxon>Methanobacteriati</taxon>
        <taxon>Methanobacteriota</taxon>
        <taxon>Stenosarchaea group</taxon>
        <taxon>Methanomicrobia</taxon>
        <taxon>Methanosarcinales</taxon>
        <taxon>Methanosarcinaceae</taxon>
        <taxon>Methanosarcina</taxon>
    </lineage>
</organism>
<evidence type="ECO:0000313" key="2">
    <source>
        <dbReference type="EMBL" id="AKB37431.1"/>
    </source>
</evidence>
<sequence length="69" mass="7922">MISHKASTVETPGKTARHFRKIIRESSTLIRNIIIHILIPGIAFKVVGIGWRKKVICKRSFRKKSLLKI</sequence>
<evidence type="ECO:0000313" key="3">
    <source>
        <dbReference type="Proteomes" id="UP000033123"/>
    </source>
</evidence>
<evidence type="ECO:0000256" key="1">
    <source>
        <dbReference type="SAM" id="Phobius"/>
    </source>
</evidence>
<proteinExistence type="predicted"/>
<dbReference type="KEGG" id="msj:MSSAC_2841"/>
<gene>
    <name evidence="2" type="ORF">MSSAC_2841</name>
</gene>
<accession>A0A0E3LDK5</accession>
<name>A0A0E3LDK5_9EURY</name>
<keyword evidence="1" id="KW-0812">Transmembrane</keyword>
<feature type="transmembrane region" description="Helical" evidence="1">
    <location>
        <begin position="33"/>
        <end position="51"/>
    </location>
</feature>
<reference evidence="2 3" key="1">
    <citation type="submission" date="2014-07" db="EMBL/GenBank/DDBJ databases">
        <title>Methanogenic archaea and the global carbon cycle.</title>
        <authorList>
            <person name="Henriksen J.R."/>
            <person name="Luke J."/>
            <person name="Reinhart S."/>
            <person name="Benedict M.N."/>
            <person name="Youngblut N.D."/>
            <person name="Metcalf M.E."/>
            <person name="Whitaker R.J."/>
            <person name="Metcalf W.W."/>
        </authorList>
    </citation>
    <scope>NUCLEOTIDE SEQUENCE [LARGE SCALE GENOMIC DNA]</scope>
    <source>
        <strain evidence="2 3">C2J</strain>
    </source>
</reference>
<dbReference type="STRING" id="1434118.MSSAC_2841"/>
<keyword evidence="1" id="KW-0472">Membrane</keyword>
<keyword evidence="1" id="KW-1133">Transmembrane helix</keyword>
<dbReference type="PATRIC" id="fig|1434118.4.peg.3688"/>
<dbReference type="AlphaFoldDB" id="A0A0E3LDK5"/>